<sequence>MVFFLLFLLYIAFIAGTSHEVNGGLLSCISDFDRTMMCSLTYYEPGKCSQYSLSFTSLQDILEYTCMLIENKSDSDSRFKCGCTIQMEEFVFDERYNACVREGRYIIHSTQINPSGHIKPKAPEILSVCQNDAGNFNVTWKTNYRDSAFSDTLRTELQYRRKGDPDKVARVINASQPYQEIPGSGLEAGREYVIKARIFSIDYNTQFSDWSAEVEWYNPASVEDQLKIAIPVLCLLLIIGICVCHRCYEKLKAIYKKIPDPSKASLDKILPADYKVLQPPKNPPVSFLRMDQKPRIPLLSDASFGSVHTDPDYRNVGVASVQCSGLFSSTNTVCKCQNDSQGFWSSSESGYQSSPCSPVTNESKSFSDFFCKANMGNGSDLALRFSLFSDVDQNIERNMSCSMNPFYACHVSHVENVAAGKEEYQTPQSQLLQQSRCLWSSADSNNQEDFSNMEYGRVLSQFPVTQVFSDIITCVSEHDSMLKLREAMQKGGADHRQICIDEAYQSM</sequence>
<keyword evidence="11" id="KW-1185">Reference proteome</keyword>
<dbReference type="Pfam" id="PF09238">
    <property type="entry name" value="IL4Ra_N"/>
    <property type="match status" value="1"/>
</dbReference>
<keyword evidence="5" id="KW-0472">Membrane</keyword>
<feature type="domain" description="Fibronectin type-III" evidence="9">
    <location>
        <begin position="122"/>
        <end position="221"/>
    </location>
</feature>
<dbReference type="PANTHER" id="PTHR23037">
    <property type="entry name" value="CYTOKINE RECEPTOR"/>
    <property type="match status" value="1"/>
</dbReference>
<evidence type="ECO:0000256" key="5">
    <source>
        <dbReference type="ARBA" id="ARBA00023136"/>
    </source>
</evidence>
<keyword evidence="6" id="KW-0675">Receptor</keyword>
<evidence type="ECO:0000256" key="3">
    <source>
        <dbReference type="ARBA" id="ARBA00022729"/>
    </source>
</evidence>
<name>A0A8T2PBE6_9TELE</name>
<evidence type="ECO:0000256" key="8">
    <source>
        <dbReference type="SAM" id="SignalP"/>
    </source>
</evidence>
<evidence type="ECO:0000256" key="7">
    <source>
        <dbReference type="ARBA" id="ARBA00023180"/>
    </source>
</evidence>
<keyword evidence="7" id="KW-0325">Glycoprotein</keyword>
<keyword evidence="2" id="KW-0812">Transmembrane</keyword>
<dbReference type="PROSITE" id="PS50853">
    <property type="entry name" value="FN3"/>
    <property type="match status" value="1"/>
</dbReference>
<evidence type="ECO:0000313" key="11">
    <source>
        <dbReference type="Proteomes" id="UP000824540"/>
    </source>
</evidence>
<dbReference type="InterPro" id="IPR013783">
    <property type="entry name" value="Ig-like_fold"/>
</dbReference>
<keyword evidence="4" id="KW-1133">Transmembrane helix</keyword>
<dbReference type="SUPFAM" id="SSF49265">
    <property type="entry name" value="Fibronectin type III"/>
    <property type="match status" value="2"/>
</dbReference>
<evidence type="ECO:0000256" key="4">
    <source>
        <dbReference type="ARBA" id="ARBA00022989"/>
    </source>
</evidence>
<dbReference type="InterPro" id="IPR036116">
    <property type="entry name" value="FN3_sf"/>
</dbReference>
<dbReference type="Proteomes" id="UP000824540">
    <property type="component" value="Unassembled WGS sequence"/>
</dbReference>
<dbReference type="AlphaFoldDB" id="A0A8T2PBE6"/>
<dbReference type="EMBL" id="JAFBMS010000008">
    <property type="protein sequence ID" value="KAG9349855.1"/>
    <property type="molecule type" value="Genomic_DNA"/>
</dbReference>
<keyword evidence="3 8" id="KW-0732">Signal</keyword>
<evidence type="ECO:0000256" key="1">
    <source>
        <dbReference type="ARBA" id="ARBA00004479"/>
    </source>
</evidence>
<evidence type="ECO:0000313" key="10">
    <source>
        <dbReference type="EMBL" id="KAG9349855.1"/>
    </source>
</evidence>
<dbReference type="InterPro" id="IPR015319">
    <property type="entry name" value="IL-4_rcpt-alpha_N"/>
</dbReference>
<comment type="subcellular location">
    <subcellularLocation>
        <location evidence="1">Membrane</location>
        <topology evidence="1">Single-pass type I membrane protein</topology>
    </subcellularLocation>
</comment>
<dbReference type="InterPro" id="IPR003961">
    <property type="entry name" value="FN3_dom"/>
</dbReference>
<dbReference type="Gene3D" id="2.60.40.10">
    <property type="entry name" value="Immunoglobulins"/>
    <property type="match status" value="2"/>
</dbReference>
<dbReference type="GO" id="GO:0016064">
    <property type="term" value="P:immunoglobulin mediated immune response"/>
    <property type="evidence" value="ECO:0007669"/>
    <property type="project" value="TreeGrafter"/>
</dbReference>
<evidence type="ECO:0000259" key="9">
    <source>
        <dbReference type="PROSITE" id="PS50853"/>
    </source>
</evidence>
<dbReference type="GO" id="GO:0004896">
    <property type="term" value="F:cytokine receptor activity"/>
    <property type="evidence" value="ECO:0007669"/>
    <property type="project" value="InterPro"/>
</dbReference>
<organism evidence="10 11">
    <name type="scientific">Albula glossodonta</name>
    <name type="common">roundjaw bonefish</name>
    <dbReference type="NCBI Taxonomy" id="121402"/>
    <lineage>
        <taxon>Eukaryota</taxon>
        <taxon>Metazoa</taxon>
        <taxon>Chordata</taxon>
        <taxon>Craniata</taxon>
        <taxon>Vertebrata</taxon>
        <taxon>Euteleostomi</taxon>
        <taxon>Actinopterygii</taxon>
        <taxon>Neopterygii</taxon>
        <taxon>Teleostei</taxon>
        <taxon>Albuliformes</taxon>
        <taxon>Albulidae</taxon>
        <taxon>Albula</taxon>
    </lineage>
</organism>
<dbReference type="PANTHER" id="PTHR23037:SF42">
    <property type="entry name" value="CYTOKINE RECEPTOR COMMON SUBUNIT GAMMA ISOFORM X1-RELATED"/>
    <property type="match status" value="1"/>
</dbReference>
<feature type="chain" id="PRO_5035766752" description="Fibronectin type-III domain-containing protein" evidence="8">
    <location>
        <begin position="17"/>
        <end position="507"/>
    </location>
</feature>
<dbReference type="GO" id="GO:0002532">
    <property type="term" value="P:production of molecular mediator involved in inflammatory response"/>
    <property type="evidence" value="ECO:0007669"/>
    <property type="project" value="InterPro"/>
</dbReference>
<protein>
    <recommendedName>
        <fullName evidence="9">Fibronectin type-III domain-containing protein</fullName>
    </recommendedName>
</protein>
<reference evidence="10" key="1">
    <citation type="thesis" date="2021" institute="BYU ScholarsArchive" country="Provo, UT, USA">
        <title>Applications of and Algorithms for Genome Assembly and Genomic Analyses with an Emphasis on Marine Teleosts.</title>
        <authorList>
            <person name="Pickett B.D."/>
        </authorList>
    </citation>
    <scope>NUCLEOTIDE SEQUENCE</scope>
    <source>
        <strain evidence="10">HI-2016</strain>
    </source>
</reference>
<comment type="caution">
    <text evidence="10">The sequence shown here is derived from an EMBL/GenBank/DDBJ whole genome shotgun (WGS) entry which is preliminary data.</text>
</comment>
<evidence type="ECO:0000256" key="2">
    <source>
        <dbReference type="ARBA" id="ARBA00022692"/>
    </source>
</evidence>
<gene>
    <name evidence="10" type="ORF">JZ751_026208</name>
</gene>
<dbReference type="OrthoDB" id="8962741at2759"/>
<feature type="signal peptide" evidence="8">
    <location>
        <begin position="1"/>
        <end position="16"/>
    </location>
</feature>
<evidence type="ECO:0000256" key="6">
    <source>
        <dbReference type="ARBA" id="ARBA00023170"/>
    </source>
</evidence>
<accession>A0A8T2PBE6</accession>
<proteinExistence type="predicted"/>
<dbReference type="GO" id="GO:0009897">
    <property type="term" value="C:external side of plasma membrane"/>
    <property type="evidence" value="ECO:0007669"/>
    <property type="project" value="TreeGrafter"/>
</dbReference>